<feature type="compositionally biased region" description="Low complexity" evidence="1">
    <location>
        <begin position="523"/>
        <end position="544"/>
    </location>
</feature>
<keyword evidence="3" id="KW-1185">Reference proteome</keyword>
<protein>
    <submittedName>
        <fullName evidence="2">Uncharacterized protein</fullName>
    </submittedName>
</protein>
<accession>A0AAE3YV31</accession>
<feature type="region of interest" description="Disordered" evidence="1">
    <location>
        <begin position="375"/>
        <end position="639"/>
    </location>
</feature>
<comment type="caution">
    <text evidence="2">The sequence shown here is derived from an EMBL/GenBank/DDBJ whole genome shotgun (WGS) entry which is preliminary data.</text>
</comment>
<feature type="region of interest" description="Disordered" evidence="1">
    <location>
        <begin position="241"/>
        <end position="319"/>
    </location>
</feature>
<evidence type="ECO:0000313" key="2">
    <source>
        <dbReference type="EMBL" id="MDR7278964.1"/>
    </source>
</evidence>
<dbReference type="AlphaFoldDB" id="A0AAE3YV31"/>
<dbReference type="RefSeq" id="WP_310372206.1">
    <property type="nucleotide sequence ID" value="NZ_JAVDYB010000001.1"/>
</dbReference>
<proteinExistence type="predicted"/>
<gene>
    <name evidence="2" type="ORF">J2S41_005742</name>
</gene>
<feature type="compositionally biased region" description="Low complexity" evidence="1">
    <location>
        <begin position="448"/>
        <end position="463"/>
    </location>
</feature>
<sequence>MLLLTVGLPVLLAAGALWTVGQHRDPGGAFRAHLEELDVPGQALIVEDLDGLLARDAAFARAGRTEFRITAGTDAGPAFVGLAPAGEAAAYLRPARHTRFEQLALTTGPLPVRVSTVAGARTPAEEPARQDFWTRSGDGTLAWTADEIRDRDLALVIMTPDGRPAGTMSVTAELRPTWLTATTWGGLGGGLLLIIAGMAVLARPSRPRELVYVVDSTQLPDVAASLGSRASVIHPGENGMVITPVGHRRNPGKTADLWSRPAPSGAAAVEAEPAPAAEVAGDVVPVDRAAPGDSAGRDVPVPPARPAGPADPAEPAVSAASAGAVGSGMAGDQVVAADELVAATPAGAANTSPEAEAGEVSADGVAKAAAAAARPATLADAAPPEPGEGDATGDAARRERPAGGDPAARPRGWSAPMPPVAPQLTWPPLTRDPAEDTKPPIPADVTGAPVASGAARSPGAAAVDGEAETGVAGTGSTEVTGVAVAGMAEPGSAEAGSPEPRAVPRRRVKAQAEGVAKAPVKRAAGADTGAGAGKHAAPGGVVPGKRQPRRKAQPETPEAAMRPDVELVPGAEAAGTAGRPGSGGTPAAREGAEARGEARTAPGGPAEATVVPVEGAAAPVPRAGRRRRAADGEVRGAGR</sequence>
<name>A0AAE3YV31_9ACTN</name>
<feature type="compositionally biased region" description="Low complexity" evidence="1">
    <location>
        <begin position="307"/>
        <end position="319"/>
    </location>
</feature>
<dbReference type="Proteomes" id="UP001183643">
    <property type="component" value="Unassembled WGS sequence"/>
</dbReference>
<evidence type="ECO:0000256" key="1">
    <source>
        <dbReference type="SAM" id="MobiDB-lite"/>
    </source>
</evidence>
<dbReference type="EMBL" id="JAVDYB010000001">
    <property type="protein sequence ID" value="MDR7278964.1"/>
    <property type="molecule type" value="Genomic_DNA"/>
</dbReference>
<feature type="compositionally biased region" description="Low complexity" evidence="1">
    <location>
        <begin position="599"/>
        <end position="622"/>
    </location>
</feature>
<reference evidence="2" key="1">
    <citation type="submission" date="2023-07" db="EMBL/GenBank/DDBJ databases">
        <title>Sequencing the genomes of 1000 actinobacteria strains.</title>
        <authorList>
            <person name="Klenk H.-P."/>
        </authorList>
    </citation>
    <scope>NUCLEOTIDE SEQUENCE</scope>
    <source>
        <strain evidence="2">DSM 44707</strain>
    </source>
</reference>
<evidence type="ECO:0000313" key="3">
    <source>
        <dbReference type="Proteomes" id="UP001183643"/>
    </source>
</evidence>
<feature type="compositionally biased region" description="Basic and acidic residues" evidence="1">
    <location>
        <begin position="629"/>
        <end position="639"/>
    </location>
</feature>
<feature type="compositionally biased region" description="Low complexity" evidence="1">
    <location>
        <begin position="261"/>
        <end position="287"/>
    </location>
</feature>
<organism evidence="2 3">
    <name type="scientific">Catenuloplanes atrovinosus</name>
    <dbReference type="NCBI Taxonomy" id="137266"/>
    <lineage>
        <taxon>Bacteria</taxon>
        <taxon>Bacillati</taxon>
        <taxon>Actinomycetota</taxon>
        <taxon>Actinomycetes</taxon>
        <taxon>Micromonosporales</taxon>
        <taxon>Micromonosporaceae</taxon>
        <taxon>Catenuloplanes</taxon>
    </lineage>
</organism>